<sequence length="288" mass="32018">MLRDDEGERRTGTLLALLLVLYIVARILQLYADRFPTLLIVVLHVLPPAVFALLHGKITYRWRGIVVFAGLSLGIATLLESVSLRTGLPFGHYYFTDVMGPKLIQLPVLLALAYVGMGYLSWVVGLLLVGHYDEPLNGRRMIFLPLVASFVMAAWDLSMDPVWSNLYRAWVWKDGGSFFGVPVSNFLGWYLTVYLFYQAFALYLRGRPVAPLPLKHWRLPVLFYGASAAGNVLLAIPSATPAVVTDASGRQWRSADILHSCVLVSIFVMGAFALTAWTRLSLSARDSV</sequence>
<evidence type="ECO:0000256" key="1">
    <source>
        <dbReference type="SAM" id="Phobius"/>
    </source>
</evidence>
<keyword evidence="1" id="KW-0472">Membrane</keyword>
<reference evidence="2" key="1">
    <citation type="submission" date="2020-08" db="EMBL/GenBank/DDBJ databases">
        <title>Genomic Encyclopedia of Type Strains, Phase IV (KMG-V): Genome sequencing to study the core and pangenomes of soil and plant-associated prokaryotes.</title>
        <authorList>
            <person name="Whitman W."/>
        </authorList>
    </citation>
    <scope>NUCLEOTIDE SEQUENCE [LARGE SCALE GENOMIC DNA]</scope>
    <source>
        <strain evidence="2">M8UP27</strain>
    </source>
</reference>
<accession>A0A7W8IJJ3</accession>
<feature type="transmembrane region" description="Helical" evidence="1">
    <location>
        <begin position="257"/>
        <end position="277"/>
    </location>
</feature>
<keyword evidence="1" id="KW-1133">Transmembrane helix</keyword>
<name>A0A7W8IJJ3_9BACT</name>
<dbReference type="InterPro" id="IPR007354">
    <property type="entry name" value="CruF-like"/>
</dbReference>
<evidence type="ECO:0000313" key="3">
    <source>
        <dbReference type="Proteomes" id="UP000568106"/>
    </source>
</evidence>
<dbReference type="Proteomes" id="UP000568106">
    <property type="component" value="Unassembled WGS sequence"/>
</dbReference>
<protein>
    <submittedName>
        <fullName evidence="2">Membrane protein</fullName>
    </submittedName>
</protein>
<feature type="transmembrane region" description="Helical" evidence="1">
    <location>
        <begin position="178"/>
        <end position="197"/>
    </location>
</feature>
<dbReference type="PANTHER" id="PTHR39419:SF1">
    <property type="entry name" value="SLL0814 PROTEIN"/>
    <property type="match status" value="1"/>
</dbReference>
<dbReference type="Pfam" id="PF04240">
    <property type="entry name" value="Caroten_synth"/>
    <property type="match status" value="1"/>
</dbReference>
<keyword evidence="1" id="KW-0812">Transmembrane</keyword>
<feature type="transmembrane region" description="Helical" evidence="1">
    <location>
        <begin position="66"/>
        <end position="84"/>
    </location>
</feature>
<feature type="transmembrane region" description="Helical" evidence="1">
    <location>
        <begin position="217"/>
        <end position="237"/>
    </location>
</feature>
<comment type="caution">
    <text evidence="2">The sequence shown here is derived from an EMBL/GenBank/DDBJ whole genome shotgun (WGS) entry which is preliminary data.</text>
</comment>
<dbReference type="EMBL" id="JACHDY010000004">
    <property type="protein sequence ID" value="MBB5318316.1"/>
    <property type="molecule type" value="Genomic_DNA"/>
</dbReference>
<evidence type="ECO:0000313" key="2">
    <source>
        <dbReference type="EMBL" id="MBB5318316.1"/>
    </source>
</evidence>
<feature type="transmembrane region" description="Helical" evidence="1">
    <location>
        <begin position="141"/>
        <end position="158"/>
    </location>
</feature>
<keyword evidence="3" id="KW-1185">Reference proteome</keyword>
<dbReference type="PANTHER" id="PTHR39419">
    <property type="entry name" value="SLL0814 PROTEIN"/>
    <property type="match status" value="1"/>
</dbReference>
<dbReference type="AlphaFoldDB" id="A0A7W8IJJ3"/>
<feature type="transmembrane region" description="Helical" evidence="1">
    <location>
        <begin position="12"/>
        <end position="31"/>
    </location>
</feature>
<feature type="transmembrane region" description="Helical" evidence="1">
    <location>
        <begin position="104"/>
        <end position="129"/>
    </location>
</feature>
<gene>
    <name evidence="2" type="ORF">HDF09_003013</name>
</gene>
<organism evidence="2 3">
    <name type="scientific">Tunturiibacter empetritectus</name>
    <dbReference type="NCBI Taxonomy" id="3069691"/>
    <lineage>
        <taxon>Bacteria</taxon>
        <taxon>Pseudomonadati</taxon>
        <taxon>Acidobacteriota</taxon>
        <taxon>Terriglobia</taxon>
        <taxon>Terriglobales</taxon>
        <taxon>Acidobacteriaceae</taxon>
        <taxon>Tunturiibacter</taxon>
    </lineage>
</organism>
<proteinExistence type="predicted"/>
<feature type="transmembrane region" description="Helical" evidence="1">
    <location>
        <begin position="37"/>
        <end position="54"/>
    </location>
</feature>